<sequence length="82" mass="9726">MYGKRFWRGRKGFKHQDGCGNISLRERTIIILRTWYADWPCSMPIKREVQISLILPPFFLFVLLEVENCSFLFVLIGSQEET</sequence>
<protein>
    <submittedName>
        <fullName evidence="1">Uncharacterized protein</fullName>
    </submittedName>
</protein>
<proteinExistence type="predicted"/>
<dbReference type="EMBL" id="GBRH01190960">
    <property type="protein sequence ID" value="JAE06936.1"/>
    <property type="molecule type" value="Transcribed_RNA"/>
</dbReference>
<organism evidence="1">
    <name type="scientific">Arundo donax</name>
    <name type="common">Giant reed</name>
    <name type="synonym">Donax arundinaceus</name>
    <dbReference type="NCBI Taxonomy" id="35708"/>
    <lineage>
        <taxon>Eukaryota</taxon>
        <taxon>Viridiplantae</taxon>
        <taxon>Streptophyta</taxon>
        <taxon>Embryophyta</taxon>
        <taxon>Tracheophyta</taxon>
        <taxon>Spermatophyta</taxon>
        <taxon>Magnoliopsida</taxon>
        <taxon>Liliopsida</taxon>
        <taxon>Poales</taxon>
        <taxon>Poaceae</taxon>
        <taxon>PACMAD clade</taxon>
        <taxon>Arundinoideae</taxon>
        <taxon>Arundineae</taxon>
        <taxon>Arundo</taxon>
    </lineage>
</organism>
<evidence type="ECO:0000313" key="1">
    <source>
        <dbReference type="EMBL" id="JAE06936.1"/>
    </source>
</evidence>
<name>A0A0A9F9V9_ARUDO</name>
<reference evidence="1" key="1">
    <citation type="submission" date="2014-09" db="EMBL/GenBank/DDBJ databases">
        <authorList>
            <person name="Magalhaes I.L.F."/>
            <person name="Oliveira U."/>
            <person name="Santos F.R."/>
            <person name="Vidigal T.H.D.A."/>
            <person name="Brescovit A.D."/>
            <person name="Santos A.J."/>
        </authorList>
    </citation>
    <scope>NUCLEOTIDE SEQUENCE</scope>
    <source>
        <tissue evidence="1">Shoot tissue taken approximately 20 cm above the soil surface</tissue>
    </source>
</reference>
<reference evidence="1" key="2">
    <citation type="journal article" date="2015" name="Data Brief">
        <title>Shoot transcriptome of the giant reed, Arundo donax.</title>
        <authorList>
            <person name="Barrero R.A."/>
            <person name="Guerrero F.D."/>
            <person name="Moolhuijzen P."/>
            <person name="Goolsby J.A."/>
            <person name="Tidwell J."/>
            <person name="Bellgard S.E."/>
            <person name="Bellgard M.I."/>
        </authorList>
    </citation>
    <scope>NUCLEOTIDE SEQUENCE</scope>
    <source>
        <tissue evidence="1">Shoot tissue taken approximately 20 cm above the soil surface</tissue>
    </source>
</reference>
<accession>A0A0A9F9V9</accession>
<dbReference type="AlphaFoldDB" id="A0A0A9F9V9"/>